<organism evidence="1 2">
    <name type="scientific">Epilithonimonas xixisoli</name>
    <dbReference type="NCBI Taxonomy" id="1476462"/>
    <lineage>
        <taxon>Bacteria</taxon>
        <taxon>Pseudomonadati</taxon>
        <taxon>Bacteroidota</taxon>
        <taxon>Flavobacteriia</taxon>
        <taxon>Flavobacteriales</taxon>
        <taxon>Weeksellaceae</taxon>
        <taxon>Chryseobacterium group</taxon>
        <taxon>Epilithonimonas</taxon>
    </lineage>
</organism>
<comment type="caution">
    <text evidence="1">The sequence shown here is derived from an EMBL/GenBank/DDBJ whole genome shotgun (WGS) entry which is preliminary data.</text>
</comment>
<evidence type="ECO:0000313" key="2">
    <source>
        <dbReference type="Proteomes" id="UP000295313"/>
    </source>
</evidence>
<evidence type="ECO:0000313" key="1">
    <source>
        <dbReference type="EMBL" id="TDX87096.1"/>
    </source>
</evidence>
<gene>
    <name evidence="1" type="ORF">B0I22_1276</name>
</gene>
<reference evidence="1 2" key="1">
    <citation type="submission" date="2019-03" db="EMBL/GenBank/DDBJ databases">
        <title>Genomic Encyclopedia of Type Strains, Phase III (KMG-III): the genomes of soil and plant-associated and newly described type strains.</title>
        <authorList>
            <person name="Whitman W."/>
        </authorList>
    </citation>
    <scope>NUCLEOTIDE SEQUENCE [LARGE SCALE GENOMIC DNA]</scope>
    <source>
        <strain evidence="1 2">CGMCC 1.12802</strain>
    </source>
</reference>
<proteinExistence type="predicted"/>
<sequence length="282" mass="34411">MVWRFGNLGLWENCMSELITSVNSRLEFSKYVNRVICDFKVKEIDAPNRDYEPDGFSLIFPVKKFSCDYVLIFEKDCFFLKFNFEIDDEKYTELRNKFYEKLDFLFTNEKFYSQNENSIVLKSQIDEKLIERAQIIFATERWMKSYFFLETKIALDEIVLMIFEEFKEIIHQIWKTIFDNFETFDFTKLFESSENVSDSFSSKIEEENLYNLPPIVKIYFDSYNQQKLELINNEIVVSRKKKNWVKRIYIFVKKFNKRTNYELQRNSETAKYNYKRNRIIKN</sequence>
<accession>A0A4R8IF22</accession>
<keyword evidence="2" id="KW-1185">Reference proteome</keyword>
<name>A0A4R8IF22_9FLAO</name>
<dbReference type="Proteomes" id="UP000295313">
    <property type="component" value="Unassembled WGS sequence"/>
</dbReference>
<dbReference type="AlphaFoldDB" id="A0A4R8IF22"/>
<dbReference type="EMBL" id="SOEO01000001">
    <property type="protein sequence ID" value="TDX87096.1"/>
    <property type="molecule type" value="Genomic_DNA"/>
</dbReference>
<protein>
    <submittedName>
        <fullName evidence="1">Uncharacterized protein</fullName>
    </submittedName>
</protein>